<evidence type="ECO:0000313" key="2">
    <source>
        <dbReference type="EMBL" id="VVM36166.1"/>
    </source>
</evidence>
<reference evidence="2 3" key="1">
    <citation type="submission" date="2019-09" db="EMBL/GenBank/DDBJ databases">
        <authorList>
            <person name="Chandra G."/>
            <person name="Truman W A."/>
        </authorList>
    </citation>
    <scope>NUCLEOTIDE SEQUENCE [LARGE SCALE GENOMIC DNA]</scope>
    <source>
        <strain evidence="2">PS645</strain>
    </source>
</reference>
<evidence type="ECO:0000256" key="1">
    <source>
        <dbReference type="SAM" id="MobiDB-lite"/>
    </source>
</evidence>
<name>A0A5E6NZ13_PSEFL</name>
<dbReference type="AlphaFoldDB" id="A0A5E6NZ13"/>
<feature type="compositionally biased region" description="Basic and acidic residues" evidence="1">
    <location>
        <begin position="1"/>
        <end position="26"/>
    </location>
</feature>
<accession>A0A5E6NZ13</accession>
<evidence type="ECO:0000313" key="3">
    <source>
        <dbReference type="Proteomes" id="UP000325607"/>
    </source>
</evidence>
<sequence length="54" mass="5959">MTKRQEPHHGFADDPQKVKEAGRKSQSEANVTTDRAEKARVGGQHSNGSTRGER</sequence>
<proteinExistence type="predicted"/>
<dbReference type="OrthoDB" id="7023669at2"/>
<feature type="compositionally biased region" description="Polar residues" evidence="1">
    <location>
        <begin position="44"/>
        <end position="54"/>
    </location>
</feature>
<dbReference type="Proteomes" id="UP000325607">
    <property type="component" value="Unassembled WGS sequence"/>
</dbReference>
<gene>
    <name evidence="2" type="ORF">PS645_00034</name>
</gene>
<dbReference type="EMBL" id="CABVGX010000001">
    <property type="protein sequence ID" value="VVM36166.1"/>
    <property type="molecule type" value="Genomic_DNA"/>
</dbReference>
<evidence type="ECO:0008006" key="4">
    <source>
        <dbReference type="Google" id="ProtNLM"/>
    </source>
</evidence>
<protein>
    <recommendedName>
        <fullName evidence="4">General stress protein</fullName>
    </recommendedName>
</protein>
<organism evidence="2 3">
    <name type="scientific">Pseudomonas fluorescens</name>
    <dbReference type="NCBI Taxonomy" id="294"/>
    <lineage>
        <taxon>Bacteria</taxon>
        <taxon>Pseudomonadati</taxon>
        <taxon>Pseudomonadota</taxon>
        <taxon>Gammaproteobacteria</taxon>
        <taxon>Pseudomonadales</taxon>
        <taxon>Pseudomonadaceae</taxon>
        <taxon>Pseudomonas</taxon>
    </lineage>
</organism>
<feature type="region of interest" description="Disordered" evidence="1">
    <location>
        <begin position="1"/>
        <end position="54"/>
    </location>
</feature>